<evidence type="ECO:0000313" key="21">
    <source>
        <dbReference type="Proteomes" id="UP000193926"/>
    </source>
</evidence>
<evidence type="ECO:0000256" key="1">
    <source>
        <dbReference type="ARBA" id="ARBA00000085"/>
    </source>
</evidence>
<dbReference type="SMART" id="SM00388">
    <property type="entry name" value="HisKA"/>
    <property type="match status" value="1"/>
</dbReference>
<evidence type="ECO:0000256" key="14">
    <source>
        <dbReference type="ARBA" id="ARBA00023136"/>
    </source>
</evidence>
<proteinExistence type="predicted"/>
<dbReference type="PANTHER" id="PTHR43065">
    <property type="entry name" value="SENSOR HISTIDINE KINASE"/>
    <property type="match status" value="1"/>
</dbReference>
<dbReference type="SUPFAM" id="SSF103190">
    <property type="entry name" value="Sensory domain-like"/>
    <property type="match status" value="1"/>
</dbReference>
<keyword evidence="9" id="KW-0547">Nucleotide-binding</keyword>
<dbReference type="Pfam" id="PF00512">
    <property type="entry name" value="HisKA"/>
    <property type="match status" value="1"/>
</dbReference>
<evidence type="ECO:0000259" key="19">
    <source>
        <dbReference type="PROSITE" id="PS50109"/>
    </source>
</evidence>
<dbReference type="PRINTS" id="PR00344">
    <property type="entry name" value="BCTRLSENSOR"/>
</dbReference>
<dbReference type="EC" id="2.7.13.3" evidence="3"/>
<evidence type="ECO:0000256" key="13">
    <source>
        <dbReference type="ARBA" id="ARBA00023012"/>
    </source>
</evidence>
<dbReference type="SMART" id="SM00387">
    <property type="entry name" value="HATPase_c"/>
    <property type="match status" value="1"/>
</dbReference>
<feature type="transmembrane region" description="Helical" evidence="18">
    <location>
        <begin position="14"/>
        <end position="36"/>
    </location>
</feature>
<evidence type="ECO:0000256" key="15">
    <source>
        <dbReference type="ARBA" id="ARBA00059004"/>
    </source>
</evidence>
<evidence type="ECO:0000256" key="7">
    <source>
        <dbReference type="ARBA" id="ARBA00022679"/>
    </source>
</evidence>
<comment type="subcellular location">
    <subcellularLocation>
        <location evidence="2">Cell inner membrane</location>
        <topology evidence="2">Multi-pass membrane protein</topology>
    </subcellularLocation>
</comment>
<keyword evidence="21" id="KW-1185">Reference proteome</keyword>
<keyword evidence="7" id="KW-0808">Transferase</keyword>
<sequence length="622" mass="68352">MSDTLKTRLHRKALTWAVALIAGAAAMVLALLLLLFPALERVYLNQLGSREASTLGLAVEGLNGSLRRFEALPGLIAERPDLARALRDPSDTALIDRVNADLRRTAEEVGLSDIFLIDPDGLTIAASNHWKELSFVGQNFAYRPYFTLALAGQQGRFFALGTTSGERGYFFAEAVRDTTGIVGVLAVKFTVDAFEAAWRDGTNDIIVQDDAGVIFMASRPDWHFRSLGPLSDAARDAIEATKKYPMDQLLPLQITQQPFDERFRHLSITGDDGQTERFIVQSQMIPEAGWQVSLLTPTEQAWTRAMGTVALTALLLLLVGLIATVVIQRRMQLQERIRAALSMQEELEHRVTRRTAELKEANRLITQEVEERRAAETLLRQTQTELIQAGKLAALGQMAAALSHEFNQPLAAVKSFARNAAAYLDRGQPDKVRQNVGMIDDMADRLAAISTHLRNFARRPGEKTEPILLNRALDSALIILEPKMRASGCRVDRGTIDGEIWVLGGQVRLQQVFVNLLSNAVDAMSDQTDPLIDLSIDLENNRVHVSVRDRGTGMTDAEIAQLFDPFFTTKEPGKGMGLGLSISYNIVRDFGGTLEGRNHPDGGAVFTVSLTLAEAPSMAAAE</sequence>
<dbReference type="SUPFAM" id="SSF47384">
    <property type="entry name" value="Homodimeric domain of signal transducing histidine kinase"/>
    <property type="match status" value="1"/>
</dbReference>
<name>A0A1X4NLY8_9RHOB</name>
<dbReference type="Gene3D" id="3.30.450.20">
    <property type="entry name" value="PAS domain"/>
    <property type="match status" value="2"/>
</dbReference>
<evidence type="ECO:0000256" key="2">
    <source>
        <dbReference type="ARBA" id="ARBA00004429"/>
    </source>
</evidence>
<dbReference type="FunFam" id="1.10.287.130:FF:000049">
    <property type="entry name" value="C4-dicarboxylate transport sensor protein DctB"/>
    <property type="match status" value="1"/>
</dbReference>
<feature type="domain" description="Histidine kinase" evidence="19">
    <location>
        <begin position="401"/>
        <end position="614"/>
    </location>
</feature>
<evidence type="ECO:0000256" key="5">
    <source>
        <dbReference type="ARBA" id="ARBA00022519"/>
    </source>
</evidence>
<evidence type="ECO:0000256" key="8">
    <source>
        <dbReference type="ARBA" id="ARBA00022692"/>
    </source>
</evidence>
<keyword evidence="6" id="KW-0597">Phosphoprotein</keyword>
<dbReference type="InterPro" id="IPR017055">
    <property type="entry name" value="Sig_transdc_His_kinase_DctB"/>
</dbReference>
<dbReference type="GO" id="GO:0005524">
    <property type="term" value="F:ATP binding"/>
    <property type="evidence" value="ECO:0007669"/>
    <property type="project" value="UniProtKB-KW"/>
</dbReference>
<protein>
    <recommendedName>
        <fullName evidence="16">C4-dicarboxylate transport sensor protein DctB</fullName>
        <ecNumber evidence="3">2.7.13.3</ecNumber>
    </recommendedName>
</protein>
<dbReference type="InterPro" id="IPR005467">
    <property type="entry name" value="His_kinase_dom"/>
</dbReference>
<keyword evidence="17" id="KW-0175">Coiled coil</keyword>
<comment type="function">
    <text evidence="15">Member of the two-component regulatory system DctB/DctD involved in the transport of C4-dicarboxylates. DctB functions as a membrane-associated protein kinase that phosphorylates DctD in response to environmental signals.</text>
</comment>
<keyword evidence="13" id="KW-0902">Two-component regulatory system</keyword>
<organism evidence="20 21">
    <name type="scientific">Marivita geojedonensis</name>
    <dbReference type="NCBI Taxonomy" id="1123756"/>
    <lineage>
        <taxon>Bacteria</taxon>
        <taxon>Pseudomonadati</taxon>
        <taxon>Pseudomonadota</taxon>
        <taxon>Alphaproteobacteria</taxon>
        <taxon>Rhodobacterales</taxon>
        <taxon>Roseobacteraceae</taxon>
        <taxon>Marivita</taxon>
    </lineage>
</organism>
<dbReference type="GO" id="GO:0005886">
    <property type="term" value="C:plasma membrane"/>
    <property type="evidence" value="ECO:0007669"/>
    <property type="project" value="UniProtKB-SubCell"/>
</dbReference>
<evidence type="ECO:0000256" key="11">
    <source>
        <dbReference type="ARBA" id="ARBA00022840"/>
    </source>
</evidence>
<evidence type="ECO:0000256" key="6">
    <source>
        <dbReference type="ARBA" id="ARBA00022553"/>
    </source>
</evidence>
<dbReference type="Proteomes" id="UP000193926">
    <property type="component" value="Unassembled WGS sequence"/>
</dbReference>
<evidence type="ECO:0000256" key="10">
    <source>
        <dbReference type="ARBA" id="ARBA00022777"/>
    </source>
</evidence>
<dbReference type="Gene3D" id="1.10.287.130">
    <property type="match status" value="1"/>
</dbReference>
<evidence type="ECO:0000256" key="9">
    <source>
        <dbReference type="ARBA" id="ARBA00022741"/>
    </source>
</evidence>
<keyword evidence="10" id="KW-0418">Kinase</keyword>
<gene>
    <name evidence="20" type="ORF">MGEO_08905</name>
</gene>
<dbReference type="Gene3D" id="3.30.565.10">
    <property type="entry name" value="Histidine kinase-like ATPase, C-terminal domain"/>
    <property type="match status" value="1"/>
</dbReference>
<feature type="transmembrane region" description="Helical" evidence="18">
    <location>
        <begin position="305"/>
        <end position="327"/>
    </location>
</feature>
<keyword evidence="8 18" id="KW-0812">Transmembrane</keyword>
<dbReference type="Pfam" id="PF02518">
    <property type="entry name" value="HATPase_c"/>
    <property type="match status" value="1"/>
</dbReference>
<dbReference type="STRING" id="1123756.MGEO_08905"/>
<comment type="catalytic activity">
    <reaction evidence="1">
        <text>ATP + protein L-histidine = ADP + protein N-phospho-L-histidine.</text>
        <dbReference type="EC" id="2.7.13.3"/>
    </reaction>
</comment>
<dbReference type="EMBL" id="JFKC01000006">
    <property type="protein sequence ID" value="OSQ51273.1"/>
    <property type="molecule type" value="Genomic_DNA"/>
</dbReference>
<evidence type="ECO:0000256" key="12">
    <source>
        <dbReference type="ARBA" id="ARBA00022989"/>
    </source>
</evidence>
<dbReference type="InterPro" id="IPR036890">
    <property type="entry name" value="HATPase_C_sf"/>
</dbReference>
<reference evidence="20 21" key="1">
    <citation type="submission" date="2014-03" db="EMBL/GenBank/DDBJ databases">
        <title>The draft genome sequence of Marivita geojedonensis KCTC 23882.</title>
        <authorList>
            <person name="Lai Q."/>
            <person name="Shao Z."/>
        </authorList>
    </citation>
    <scope>NUCLEOTIDE SEQUENCE [LARGE SCALE GENOMIC DNA]</scope>
    <source>
        <strain evidence="20 21">DPG-138</strain>
    </source>
</reference>
<dbReference type="InterPro" id="IPR036097">
    <property type="entry name" value="HisK_dim/P_sf"/>
</dbReference>
<evidence type="ECO:0000256" key="3">
    <source>
        <dbReference type="ARBA" id="ARBA00012438"/>
    </source>
</evidence>
<dbReference type="PIRSF" id="PIRSF036431">
    <property type="entry name" value="STHK_DctB"/>
    <property type="match status" value="1"/>
</dbReference>
<dbReference type="SUPFAM" id="SSF55874">
    <property type="entry name" value="ATPase domain of HSP90 chaperone/DNA topoisomerase II/histidine kinase"/>
    <property type="match status" value="1"/>
</dbReference>
<dbReference type="InterPro" id="IPR003594">
    <property type="entry name" value="HATPase_dom"/>
</dbReference>
<evidence type="ECO:0000256" key="16">
    <source>
        <dbReference type="ARBA" id="ARBA00073143"/>
    </source>
</evidence>
<keyword evidence="5" id="KW-0997">Cell inner membrane</keyword>
<evidence type="ECO:0000256" key="4">
    <source>
        <dbReference type="ARBA" id="ARBA00022475"/>
    </source>
</evidence>
<keyword evidence="12 18" id="KW-1133">Transmembrane helix</keyword>
<dbReference type="InterPro" id="IPR029151">
    <property type="entry name" value="Sensor-like_sf"/>
</dbReference>
<accession>A0A1X4NLY8</accession>
<keyword evidence="14 18" id="KW-0472">Membrane</keyword>
<dbReference type="AlphaFoldDB" id="A0A1X4NLY8"/>
<dbReference type="PANTHER" id="PTHR43065:SF46">
    <property type="entry name" value="C4-DICARBOXYLATE TRANSPORT SENSOR PROTEIN DCTB"/>
    <property type="match status" value="1"/>
</dbReference>
<dbReference type="FunFam" id="3.30.450.20:FF:000127">
    <property type="entry name" value="C4-dicarboxylate transport sensor protein"/>
    <property type="match status" value="1"/>
</dbReference>
<evidence type="ECO:0000256" key="18">
    <source>
        <dbReference type="SAM" id="Phobius"/>
    </source>
</evidence>
<dbReference type="GO" id="GO:0000155">
    <property type="term" value="F:phosphorelay sensor kinase activity"/>
    <property type="evidence" value="ECO:0007669"/>
    <property type="project" value="InterPro"/>
</dbReference>
<dbReference type="InterPro" id="IPR004358">
    <property type="entry name" value="Sig_transdc_His_kin-like_C"/>
</dbReference>
<keyword evidence="4" id="KW-1003">Cell membrane</keyword>
<dbReference type="CDD" id="cd00082">
    <property type="entry name" value="HisKA"/>
    <property type="match status" value="1"/>
</dbReference>
<evidence type="ECO:0000313" key="20">
    <source>
        <dbReference type="EMBL" id="OSQ51273.1"/>
    </source>
</evidence>
<dbReference type="PROSITE" id="PS50109">
    <property type="entry name" value="HIS_KIN"/>
    <property type="match status" value="1"/>
</dbReference>
<dbReference type="InterPro" id="IPR003661">
    <property type="entry name" value="HisK_dim/P_dom"/>
</dbReference>
<feature type="coiled-coil region" evidence="17">
    <location>
        <begin position="330"/>
        <end position="378"/>
    </location>
</feature>
<keyword evidence="11" id="KW-0067">ATP-binding</keyword>
<comment type="caution">
    <text evidence="20">The sequence shown here is derived from an EMBL/GenBank/DDBJ whole genome shotgun (WGS) entry which is preliminary data.</text>
</comment>
<evidence type="ECO:0000256" key="17">
    <source>
        <dbReference type="SAM" id="Coils"/>
    </source>
</evidence>